<organism evidence="1">
    <name type="scientific">viral metagenome</name>
    <dbReference type="NCBI Taxonomy" id="1070528"/>
    <lineage>
        <taxon>unclassified sequences</taxon>
        <taxon>metagenomes</taxon>
        <taxon>organismal metagenomes</taxon>
    </lineage>
</organism>
<dbReference type="EMBL" id="MT144971">
    <property type="protein sequence ID" value="QJI02044.1"/>
    <property type="molecule type" value="Genomic_DNA"/>
</dbReference>
<gene>
    <name evidence="1" type="ORF">TM448B02903_0008</name>
</gene>
<evidence type="ECO:0000313" key="1">
    <source>
        <dbReference type="EMBL" id="QJI02044.1"/>
    </source>
</evidence>
<protein>
    <submittedName>
        <fullName evidence="1">Uncharacterized protein</fullName>
    </submittedName>
</protein>
<accession>A0A6M3XZ08</accession>
<reference evidence="1" key="1">
    <citation type="submission" date="2020-03" db="EMBL/GenBank/DDBJ databases">
        <title>The deep terrestrial virosphere.</title>
        <authorList>
            <person name="Holmfeldt K."/>
            <person name="Nilsson E."/>
            <person name="Simone D."/>
            <person name="Lopez-Fernandez M."/>
            <person name="Wu X."/>
            <person name="de Brujin I."/>
            <person name="Lundin D."/>
            <person name="Andersson A."/>
            <person name="Bertilsson S."/>
            <person name="Dopson M."/>
        </authorList>
    </citation>
    <scope>NUCLEOTIDE SEQUENCE</scope>
    <source>
        <strain evidence="1">TM448B02903</strain>
    </source>
</reference>
<dbReference type="AlphaFoldDB" id="A0A6M3XZ08"/>
<name>A0A6M3XZ08_9ZZZZ</name>
<sequence>MGKIITPGGRRQEIMKNKLGDTWSYTGVEMNITKEQREDALEWVEDSLGFAETYNETDVGLVADIGLLHTLRSALEQQPADGEVLVDGNALHVLSETANKYHTLLMAVDNKFQGESRHDTALRYIREREEHKDRRGAK</sequence>
<proteinExistence type="predicted"/>